<dbReference type="AlphaFoldDB" id="A0A9W6IL41"/>
<name>A0A9W6IL41_9PROT</name>
<comment type="caution">
    <text evidence="1">The sequence shown here is derived from an EMBL/GenBank/DDBJ whole genome shotgun (WGS) entry which is preliminary data.</text>
</comment>
<evidence type="ECO:0000313" key="2">
    <source>
        <dbReference type="Proteomes" id="UP001143486"/>
    </source>
</evidence>
<organism evidence="1 2">
    <name type="scientific">Maricaulis virginensis</name>
    <dbReference type="NCBI Taxonomy" id="144022"/>
    <lineage>
        <taxon>Bacteria</taxon>
        <taxon>Pseudomonadati</taxon>
        <taxon>Pseudomonadota</taxon>
        <taxon>Alphaproteobacteria</taxon>
        <taxon>Maricaulales</taxon>
        <taxon>Maricaulaceae</taxon>
        <taxon>Maricaulis</taxon>
    </lineage>
</organism>
<evidence type="ECO:0000313" key="1">
    <source>
        <dbReference type="EMBL" id="GLK52263.1"/>
    </source>
</evidence>
<reference evidence="1" key="1">
    <citation type="journal article" date="2014" name="Int. J. Syst. Evol. Microbiol.">
        <title>Complete genome sequence of Corynebacterium casei LMG S-19264T (=DSM 44701T), isolated from a smear-ripened cheese.</title>
        <authorList>
            <consortium name="US DOE Joint Genome Institute (JGI-PGF)"/>
            <person name="Walter F."/>
            <person name="Albersmeier A."/>
            <person name="Kalinowski J."/>
            <person name="Ruckert C."/>
        </authorList>
    </citation>
    <scope>NUCLEOTIDE SEQUENCE</scope>
    <source>
        <strain evidence="1">VKM B-1513</strain>
    </source>
</reference>
<keyword evidence="2" id="KW-1185">Reference proteome</keyword>
<dbReference type="Proteomes" id="UP001143486">
    <property type="component" value="Unassembled WGS sequence"/>
</dbReference>
<protein>
    <submittedName>
        <fullName evidence="1">Uncharacterized protein</fullName>
    </submittedName>
</protein>
<proteinExistence type="predicted"/>
<gene>
    <name evidence="1" type="ORF">GCM10017621_17710</name>
</gene>
<sequence>MWREIGTAPDDRDIELAVIDEGEAHPLVFPCRRGSAGWHDASTGQRIDIDPTHWREWSGEGGGDSGI</sequence>
<dbReference type="EMBL" id="BSFE01000004">
    <property type="protein sequence ID" value="GLK52263.1"/>
    <property type="molecule type" value="Genomic_DNA"/>
</dbReference>
<dbReference type="RefSeq" id="WP_271186632.1">
    <property type="nucleotide sequence ID" value="NZ_BSFE01000004.1"/>
</dbReference>
<accession>A0A9W6IL41</accession>
<reference evidence="1" key="2">
    <citation type="submission" date="2023-01" db="EMBL/GenBank/DDBJ databases">
        <authorList>
            <person name="Sun Q."/>
            <person name="Evtushenko L."/>
        </authorList>
    </citation>
    <scope>NUCLEOTIDE SEQUENCE</scope>
    <source>
        <strain evidence="1">VKM B-1513</strain>
    </source>
</reference>